<dbReference type="PANTHER" id="PTHR24282">
    <property type="entry name" value="CYTOCHROME P450 FAMILY MEMBER"/>
    <property type="match status" value="1"/>
</dbReference>
<keyword evidence="4" id="KW-0812">Transmembrane</keyword>
<evidence type="ECO:0000256" key="8">
    <source>
        <dbReference type="ARBA" id="ARBA00023004"/>
    </source>
</evidence>
<keyword evidence="7 12" id="KW-0560">Oxidoreductase</keyword>
<protein>
    <recommendedName>
        <fullName evidence="14">Cytochrome P450</fullName>
    </recommendedName>
</protein>
<evidence type="ECO:0008006" key="14">
    <source>
        <dbReference type="Google" id="ProtNLM"/>
    </source>
</evidence>
<accession>A0A2N9H5A3</accession>
<organism evidence="13">
    <name type="scientific">Fagus sylvatica</name>
    <name type="common">Beechnut</name>
    <dbReference type="NCBI Taxonomy" id="28930"/>
    <lineage>
        <taxon>Eukaryota</taxon>
        <taxon>Viridiplantae</taxon>
        <taxon>Streptophyta</taxon>
        <taxon>Embryophyta</taxon>
        <taxon>Tracheophyta</taxon>
        <taxon>Spermatophyta</taxon>
        <taxon>Magnoliopsida</taxon>
        <taxon>eudicotyledons</taxon>
        <taxon>Gunneridae</taxon>
        <taxon>Pentapetalae</taxon>
        <taxon>rosids</taxon>
        <taxon>fabids</taxon>
        <taxon>Fagales</taxon>
        <taxon>Fagaceae</taxon>
        <taxon>Fagus</taxon>
    </lineage>
</organism>
<dbReference type="Gene3D" id="1.10.630.10">
    <property type="entry name" value="Cytochrome P450"/>
    <property type="match status" value="1"/>
</dbReference>
<evidence type="ECO:0000256" key="3">
    <source>
        <dbReference type="ARBA" id="ARBA00022617"/>
    </source>
</evidence>
<evidence type="ECO:0000256" key="1">
    <source>
        <dbReference type="ARBA" id="ARBA00004167"/>
    </source>
</evidence>
<dbReference type="GO" id="GO:0005506">
    <property type="term" value="F:iron ion binding"/>
    <property type="evidence" value="ECO:0007669"/>
    <property type="project" value="InterPro"/>
</dbReference>
<keyword evidence="5 11" id="KW-0479">Metal-binding</keyword>
<evidence type="ECO:0000256" key="11">
    <source>
        <dbReference type="PIRSR" id="PIRSR602401-1"/>
    </source>
</evidence>
<comment type="similarity">
    <text evidence="2 12">Belongs to the cytochrome P450 family.</text>
</comment>
<keyword evidence="6" id="KW-1133">Transmembrane helix</keyword>
<keyword evidence="3 11" id="KW-0349">Heme</keyword>
<name>A0A2N9H5A3_FAGSY</name>
<keyword evidence="8 11" id="KW-0408">Iron</keyword>
<dbReference type="Pfam" id="PF00067">
    <property type="entry name" value="p450"/>
    <property type="match status" value="1"/>
</dbReference>
<evidence type="ECO:0000256" key="9">
    <source>
        <dbReference type="ARBA" id="ARBA00023033"/>
    </source>
</evidence>
<dbReference type="InterPro" id="IPR002401">
    <property type="entry name" value="Cyt_P450_E_grp-I"/>
</dbReference>
<comment type="subcellular location">
    <subcellularLocation>
        <location evidence="1">Membrane</location>
        <topology evidence="1">Single-pass membrane protein</topology>
    </subcellularLocation>
</comment>
<evidence type="ECO:0000256" key="6">
    <source>
        <dbReference type="ARBA" id="ARBA00022989"/>
    </source>
</evidence>
<dbReference type="GO" id="GO:0020037">
    <property type="term" value="F:heme binding"/>
    <property type="evidence" value="ECO:0007669"/>
    <property type="project" value="InterPro"/>
</dbReference>
<keyword evidence="9 12" id="KW-0503">Monooxygenase</keyword>
<dbReference type="InterPro" id="IPR036396">
    <property type="entry name" value="Cyt_P450_sf"/>
</dbReference>
<gene>
    <name evidence="13" type="ORF">FSB_LOCUS34701</name>
</gene>
<evidence type="ECO:0000256" key="7">
    <source>
        <dbReference type="ARBA" id="ARBA00023002"/>
    </source>
</evidence>
<evidence type="ECO:0000256" key="12">
    <source>
        <dbReference type="RuleBase" id="RU000461"/>
    </source>
</evidence>
<proteinExistence type="inferred from homology"/>
<dbReference type="EMBL" id="OIVN01002835">
    <property type="protein sequence ID" value="SPD06819.1"/>
    <property type="molecule type" value="Genomic_DNA"/>
</dbReference>
<dbReference type="GO" id="GO:0004497">
    <property type="term" value="F:monooxygenase activity"/>
    <property type="evidence" value="ECO:0007669"/>
    <property type="project" value="UniProtKB-KW"/>
</dbReference>
<dbReference type="InterPro" id="IPR017972">
    <property type="entry name" value="Cyt_P450_CS"/>
</dbReference>
<dbReference type="InterPro" id="IPR050665">
    <property type="entry name" value="Cytochrome_P450_Monooxygen"/>
</dbReference>
<reference evidence="13" key="1">
    <citation type="submission" date="2018-02" db="EMBL/GenBank/DDBJ databases">
        <authorList>
            <person name="Cohen D.B."/>
            <person name="Kent A.D."/>
        </authorList>
    </citation>
    <scope>NUCLEOTIDE SEQUENCE</scope>
</reference>
<keyword evidence="10" id="KW-0472">Membrane</keyword>
<evidence type="ECO:0000256" key="2">
    <source>
        <dbReference type="ARBA" id="ARBA00010617"/>
    </source>
</evidence>
<evidence type="ECO:0000256" key="10">
    <source>
        <dbReference type="ARBA" id="ARBA00023136"/>
    </source>
</evidence>
<evidence type="ECO:0000256" key="4">
    <source>
        <dbReference type="ARBA" id="ARBA00022692"/>
    </source>
</evidence>
<feature type="binding site" description="axial binding residue" evidence="11">
    <location>
        <position position="429"/>
    </location>
    <ligand>
        <name>heme</name>
        <dbReference type="ChEBI" id="CHEBI:30413"/>
    </ligand>
    <ligandPart>
        <name>Fe</name>
        <dbReference type="ChEBI" id="CHEBI:18248"/>
    </ligandPart>
</feature>
<dbReference type="SUPFAM" id="SSF48264">
    <property type="entry name" value="Cytochrome P450"/>
    <property type="match status" value="1"/>
</dbReference>
<evidence type="ECO:0000313" key="13">
    <source>
        <dbReference type="EMBL" id="SPD06819.1"/>
    </source>
</evidence>
<dbReference type="PRINTS" id="PR00385">
    <property type="entry name" value="P450"/>
</dbReference>
<evidence type="ECO:0000256" key="5">
    <source>
        <dbReference type="ARBA" id="ARBA00022723"/>
    </source>
</evidence>
<dbReference type="GO" id="GO:0016020">
    <property type="term" value="C:membrane"/>
    <property type="evidence" value="ECO:0007669"/>
    <property type="project" value="UniProtKB-SubCell"/>
</dbReference>
<comment type="cofactor">
    <cofactor evidence="11">
        <name>heme</name>
        <dbReference type="ChEBI" id="CHEBI:30413"/>
    </cofactor>
</comment>
<dbReference type="InterPro" id="IPR001128">
    <property type="entry name" value="Cyt_P450"/>
</dbReference>
<dbReference type="PROSITE" id="PS00086">
    <property type="entry name" value="CYTOCHROME_P450"/>
    <property type="match status" value="1"/>
</dbReference>
<dbReference type="GO" id="GO:0016705">
    <property type="term" value="F:oxidoreductase activity, acting on paired donors, with incorporation or reduction of molecular oxygen"/>
    <property type="evidence" value="ECO:0007669"/>
    <property type="project" value="InterPro"/>
</dbReference>
<dbReference type="PANTHER" id="PTHR24282:SF211">
    <property type="entry name" value="CYTOCHROME P450-RELATED"/>
    <property type="match status" value="1"/>
</dbReference>
<dbReference type="PRINTS" id="PR00463">
    <property type="entry name" value="EP450I"/>
</dbReference>
<sequence length="484" mass="56446">MHLFLVVVIFFVILLKSVYSFIWIPWRIENHFRKQGIRGPAYRSIFGNTVEIQRISAEALSKKIPFEHDVLHRLVPFYYRWSIMYGKTFLYWFGSKPRLTISDPDMIKEVLTKSDGKTFEKIQLNPLAKLLFGDGLIQLTGKKWAIHRRITNQAFNMERVKCWVPEIVASTAKMLNKWEENKGDRDKFEMDVHRELHELSADIISRTAFGSSYKEGRRIFDLQEQQIYLFTQAIKGVYIPGFRFLPTKMNKERWRLDKETRESIRMLIETNKKAREDSRNLLGLFLSSYKNEDGEEERLGIQEIIDECKTFYFAGKETTANLLTWVVLLLALHQEWQSRAHEEVVSMIINETLRLYPLGPIMSRQTCKKVKLGNLNIPAKTQLYFPLAAVHHDTEIWGEDANEFNPSRFMEPRRHLASFCPFGLGPKICVGQNLAVVEAKIVLAMIIRHFSFVVSPTYVHAPIVLVTLRPQYGAQILLTRRISS</sequence>
<dbReference type="AlphaFoldDB" id="A0A2N9H5A3"/>